<dbReference type="EMBL" id="PCRE01000028">
    <property type="protein sequence ID" value="PIP15023.1"/>
    <property type="molecule type" value="Genomic_DNA"/>
</dbReference>
<comment type="caution">
    <text evidence="9">The sequence shown here is derived from an EMBL/GenBank/DDBJ whole genome shotgun (WGS) entry which is preliminary data.</text>
</comment>
<comment type="subcellular location">
    <subcellularLocation>
        <location evidence="1">Cell membrane</location>
        <topology evidence="1">Multi-pass membrane protein</topology>
    </subcellularLocation>
</comment>
<dbReference type="GO" id="GO:0055085">
    <property type="term" value="P:transmembrane transport"/>
    <property type="evidence" value="ECO:0007669"/>
    <property type="project" value="TreeGrafter"/>
</dbReference>
<evidence type="ECO:0000256" key="7">
    <source>
        <dbReference type="ARBA" id="ARBA00023136"/>
    </source>
</evidence>
<dbReference type="PANTHER" id="PTHR21716">
    <property type="entry name" value="TRANSMEMBRANE PROTEIN"/>
    <property type="match status" value="1"/>
</dbReference>
<feature type="transmembrane region" description="Helical" evidence="8">
    <location>
        <begin position="129"/>
        <end position="152"/>
    </location>
</feature>
<protein>
    <recommendedName>
        <fullName evidence="11">AI-2E family transporter</fullName>
    </recommendedName>
</protein>
<accession>A0A2G9Y8G0</accession>
<evidence type="ECO:0000256" key="2">
    <source>
        <dbReference type="ARBA" id="ARBA00009773"/>
    </source>
</evidence>
<evidence type="ECO:0000256" key="6">
    <source>
        <dbReference type="ARBA" id="ARBA00022989"/>
    </source>
</evidence>
<name>A0A2G9Y8G0_9BACT</name>
<keyword evidence="5 8" id="KW-0812">Transmembrane</keyword>
<dbReference type="Pfam" id="PF01594">
    <property type="entry name" value="AI-2E_transport"/>
    <property type="match status" value="1"/>
</dbReference>
<evidence type="ECO:0000256" key="4">
    <source>
        <dbReference type="ARBA" id="ARBA00022475"/>
    </source>
</evidence>
<dbReference type="PANTHER" id="PTHR21716:SF53">
    <property type="entry name" value="PERMEASE PERM-RELATED"/>
    <property type="match status" value="1"/>
</dbReference>
<dbReference type="GO" id="GO:0005886">
    <property type="term" value="C:plasma membrane"/>
    <property type="evidence" value="ECO:0007669"/>
    <property type="project" value="UniProtKB-SubCell"/>
</dbReference>
<comment type="similarity">
    <text evidence="2">Belongs to the autoinducer-2 exporter (AI-2E) (TC 2.A.86) family.</text>
</comment>
<evidence type="ECO:0000256" key="1">
    <source>
        <dbReference type="ARBA" id="ARBA00004651"/>
    </source>
</evidence>
<evidence type="ECO:0000256" key="5">
    <source>
        <dbReference type="ARBA" id="ARBA00022692"/>
    </source>
</evidence>
<dbReference type="Proteomes" id="UP000231025">
    <property type="component" value="Unassembled WGS sequence"/>
</dbReference>
<evidence type="ECO:0000313" key="10">
    <source>
        <dbReference type="Proteomes" id="UP000231025"/>
    </source>
</evidence>
<evidence type="ECO:0000256" key="3">
    <source>
        <dbReference type="ARBA" id="ARBA00022448"/>
    </source>
</evidence>
<dbReference type="AlphaFoldDB" id="A0A2G9Y8G0"/>
<keyword evidence="6 8" id="KW-1133">Transmembrane helix</keyword>
<keyword evidence="3" id="KW-0813">Transport</keyword>
<proteinExistence type="inferred from homology"/>
<keyword evidence="7 8" id="KW-0472">Membrane</keyword>
<dbReference type="InterPro" id="IPR002549">
    <property type="entry name" value="AI-2E-like"/>
</dbReference>
<feature type="transmembrane region" description="Helical" evidence="8">
    <location>
        <begin position="66"/>
        <end position="88"/>
    </location>
</feature>
<evidence type="ECO:0000313" key="9">
    <source>
        <dbReference type="EMBL" id="PIP15023.1"/>
    </source>
</evidence>
<sequence>MVFLTFLLVIYFLFSLIIPPLVKEIIVLLKNLPSIIRSVFPDYSLGLNFDFLSQNLPGLANQTINIIKGAFSNAVFLISSLFFTFYFLHEKRIIDILFGNFFEDLEIKKVEIVYERAQRRVSSWFWGELILMFVVGAMNYIGLTLIGMRYSLALAVLAGLLEVVPNVGPVTAAIPAVLIGFSRSPFLGLSAAAVVFIVQQLENTLLVPLVMKKVVGLHPVVTLIALIIGGKLAGILGVLLAVPTTLFLETVLIELQRFNKK</sequence>
<reference evidence="9 10" key="1">
    <citation type="submission" date="2017-09" db="EMBL/GenBank/DDBJ databases">
        <title>Depth-based differentiation of microbial function through sediment-hosted aquifers and enrichment of novel symbionts in the deep terrestrial subsurface.</title>
        <authorList>
            <person name="Probst A.J."/>
            <person name="Ladd B."/>
            <person name="Jarett J.K."/>
            <person name="Geller-Mcgrath D.E."/>
            <person name="Sieber C.M."/>
            <person name="Emerson J.B."/>
            <person name="Anantharaman K."/>
            <person name="Thomas B.C."/>
            <person name="Malmstrom R."/>
            <person name="Stieglmeier M."/>
            <person name="Klingl A."/>
            <person name="Woyke T."/>
            <person name="Ryan C.M."/>
            <person name="Banfield J.F."/>
        </authorList>
    </citation>
    <scope>NUCLEOTIDE SEQUENCE [LARGE SCALE GENOMIC DNA]</scope>
    <source>
        <strain evidence="9">CG23_combo_of_CG06-09_8_20_14_all_35_49</strain>
    </source>
</reference>
<keyword evidence="4" id="KW-1003">Cell membrane</keyword>
<gene>
    <name evidence="9" type="ORF">COX47_01945</name>
</gene>
<organism evidence="9 10">
    <name type="scientific">Candidatus Roizmanbacteria bacterium CG23_combo_of_CG06-09_8_20_14_all_35_49</name>
    <dbReference type="NCBI Taxonomy" id="1974863"/>
    <lineage>
        <taxon>Bacteria</taxon>
        <taxon>Candidatus Roizmaniibacteriota</taxon>
    </lineage>
</organism>
<evidence type="ECO:0008006" key="11">
    <source>
        <dbReference type="Google" id="ProtNLM"/>
    </source>
</evidence>
<evidence type="ECO:0000256" key="8">
    <source>
        <dbReference type="SAM" id="Phobius"/>
    </source>
</evidence>